<comment type="caution">
    <text evidence="2">The sequence shown here is derived from an EMBL/GenBank/DDBJ whole genome shotgun (WGS) entry which is preliminary data.</text>
</comment>
<proteinExistence type="predicted"/>
<keyword evidence="1" id="KW-0472">Membrane</keyword>
<reference evidence="2 3" key="1">
    <citation type="journal article" date="2017" name="Nat. Ecol. Evol.">
        <title>Scallop genome provides insights into evolution of bilaterian karyotype and development.</title>
        <authorList>
            <person name="Wang S."/>
            <person name="Zhang J."/>
            <person name="Jiao W."/>
            <person name="Li J."/>
            <person name="Xun X."/>
            <person name="Sun Y."/>
            <person name="Guo X."/>
            <person name="Huan P."/>
            <person name="Dong B."/>
            <person name="Zhang L."/>
            <person name="Hu X."/>
            <person name="Sun X."/>
            <person name="Wang J."/>
            <person name="Zhao C."/>
            <person name="Wang Y."/>
            <person name="Wang D."/>
            <person name="Huang X."/>
            <person name="Wang R."/>
            <person name="Lv J."/>
            <person name="Li Y."/>
            <person name="Zhang Z."/>
            <person name="Liu B."/>
            <person name="Lu W."/>
            <person name="Hui Y."/>
            <person name="Liang J."/>
            <person name="Zhou Z."/>
            <person name="Hou R."/>
            <person name="Li X."/>
            <person name="Liu Y."/>
            <person name="Li H."/>
            <person name="Ning X."/>
            <person name="Lin Y."/>
            <person name="Zhao L."/>
            <person name="Xing Q."/>
            <person name="Dou J."/>
            <person name="Li Y."/>
            <person name="Mao J."/>
            <person name="Guo H."/>
            <person name="Dou H."/>
            <person name="Li T."/>
            <person name="Mu C."/>
            <person name="Jiang W."/>
            <person name="Fu Q."/>
            <person name="Fu X."/>
            <person name="Miao Y."/>
            <person name="Liu J."/>
            <person name="Yu Q."/>
            <person name="Li R."/>
            <person name="Liao H."/>
            <person name="Li X."/>
            <person name="Kong Y."/>
            <person name="Jiang Z."/>
            <person name="Chourrout D."/>
            <person name="Li R."/>
            <person name="Bao Z."/>
        </authorList>
    </citation>
    <scope>NUCLEOTIDE SEQUENCE [LARGE SCALE GENOMIC DNA]</scope>
    <source>
        <strain evidence="2 3">PY_sf001</strain>
    </source>
</reference>
<dbReference type="EMBL" id="NEDP02080291">
    <property type="protein sequence ID" value="OWF34609.1"/>
    <property type="molecule type" value="Genomic_DNA"/>
</dbReference>
<dbReference type="AlphaFoldDB" id="A0A210PDN5"/>
<feature type="transmembrane region" description="Helical" evidence="1">
    <location>
        <begin position="71"/>
        <end position="92"/>
    </location>
</feature>
<keyword evidence="3" id="KW-1185">Reference proteome</keyword>
<evidence type="ECO:0000313" key="2">
    <source>
        <dbReference type="EMBL" id="OWF34609.1"/>
    </source>
</evidence>
<sequence>MDAEVLGHIEFLRNNVSALRSLGKEWGLENEEIESCIDEVIANSNDKAKVKPTITSTGRNIWSLIRFSIKFWLVVFVLICASCTCLFLVASYNNDVESFVSRTLQPYGYDIFRYVRLAGLPLHDLFNITGN</sequence>
<accession>A0A210PDN5</accession>
<evidence type="ECO:0000313" key="3">
    <source>
        <dbReference type="Proteomes" id="UP000242188"/>
    </source>
</evidence>
<gene>
    <name evidence="2" type="ORF">KP79_PYT24781</name>
</gene>
<evidence type="ECO:0000256" key="1">
    <source>
        <dbReference type="SAM" id="Phobius"/>
    </source>
</evidence>
<keyword evidence="1" id="KW-1133">Transmembrane helix</keyword>
<organism evidence="2 3">
    <name type="scientific">Mizuhopecten yessoensis</name>
    <name type="common">Japanese scallop</name>
    <name type="synonym">Patinopecten yessoensis</name>
    <dbReference type="NCBI Taxonomy" id="6573"/>
    <lineage>
        <taxon>Eukaryota</taxon>
        <taxon>Metazoa</taxon>
        <taxon>Spiralia</taxon>
        <taxon>Lophotrochozoa</taxon>
        <taxon>Mollusca</taxon>
        <taxon>Bivalvia</taxon>
        <taxon>Autobranchia</taxon>
        <taxon>Pteriomorphia</taxon>
        <taxon>Pectinida</taxon>
        <taxon>Pectinoidea</taxon>
        <taxon>Pectinidae</taxon>
        <taxon>Mizuhopecten</taxon>
    </lineage>
</organism>
<name>A0A210PDN5_MIZYE</name>
<dbReference type="Proteomes" id="UP000242188">
    <property type="component" value="Unassembled WGS sequence"/>
</dbReference>
<protein>
    <submittedName>
        <fullName evidence="2">Uncharacterized protein</fullName>
    </submittedName>
</protein>
<dbReference type="OrthoDB" id="10036464at2759"/>
<keyword evidence="1" id="KW-0812">Transmembrane</keyword>